<proteinExistence type="predicted"/>
<protein>
    <submittedName>
        <fullName evidence="2">Uncharacterized protein</fullName>
    </submittedName>
</protein>
<name>A0A392R4B5_9FABA</name>
<evidence type="ECO:0000313" key="3">
    <source>
        <dbReference type="Proteomes" id="UP000265520"/>
    </source>
</evidence>
<comment type="caution">
    <text evidence="2">The sequence shown here is derived from an EMBL/GenBank/DDBJ whole genome shotgun (WGS) entry which is preliminary data.</text>
</comment>
<dbReference type="AlphaFoldDB" id="A0A392R4B5"/>
<evidence type="ECO:0000256" key="1">
    <source>
        <dbReference type="SAM" id="MobiDB-lite"/>
    </source>
</evidence>
<organism evidence="2 3">
    <name type="scientific">Trifolium medium</name>
    <dbReference type="NCBI Taxonomy" id="97028"/>
    <lineage>
        <taxon>Eukaryota</taxon>
        <taxon>Viridiplantae</taxon>
        <taxon>Streptophyta</taxon>
        <taxon>Embryophyta</taxon>
        <taxon>Tracheophyta</taxon>
        <taxon>Spermatophyta</taxon>
        <taxon>Magnoliopsida</taxon>
        <taxon>eudicotyledons</taxon>
        <taxon>Gunneridae</taxon>
        <taxon>Pentapetalae</taxon>
        <taxon>rosids</taxon>
        <taxon>fabids</taxon>
        <taxon>Fabales</taxon>
        <taxon>Fabaceae</taxon>
        <taxon>Papilionoideae</taxon>
        <taxon>50 kb inversion clade</taxon>
        <taxon>NPAAA clade</taxon>
        <taxon>Hologalegina</taxon>
        <taxon>IRL clade</taxon>
        <taxon>Trifolieae</taxon>
        <taxon>Trifolium</taxon>
    </lineage>
</organism>
<feature type="region of interest" description="Disordered" evidence="1">
    <location>
        <begin position="43"/>
        <end position="97"/>
    </location>
</feature>
<accession>A0A392R4B5</accession>
<reference evidence="2 3" key="1">
    <citation type="journal article" date="2018" name="Front. Plant Sci.">
        <title>Red Clover (Trifolium pratense) and Zigzag Clover (T. medium) - A Picture of Genomic Similarities and Differences.</title>
        <authorList>
            <person name="Dluhosova J."/>
            <person name="Istvanek J."/>
            <person name="Nedelnik J."/>
            <person name="Repkova J."/>
        </authorList>
    </citation>
    <scope>NUCLEOTIDE SEQUENCE [LARGE SCALE GENOMIC DNA]</scope>
    <source>
        <strain evidence="3">cv. 10/8</strain>
        <tissue evidence="2">Leaf</tissue>
    </source>
</reference>
<feature type="non-terminal residue" evidence="2">
    <location>
        <position position="97"/>
    </location>
</feature>
<keyword evidence="3" id="KW-1185">Reference proteome</keyword>
<sequence length="97" mass="10734">MIGHNDKLCRNQALDLDTLAPLGPWISPPVPSDLLEKLAAMKVNTPKDTPAKHTPPEQANQHPQSHDNPTMNGIQITQADRGKKAHRLAYNNEAMHM</sequence>
<dbReference type="Proteomes" id="UP000265520">
    <property type="component" value="Unassembled WGS sequence"/>
</dbReference>
<dbReference type="EMBL" id="LXQA010181367">
    <property type="protein sequence ID" value="MCI30676.1"/>
    <property type="molecule type" value="Genomic_DNA"/>
</dbReference>
<evidence type="ECO:0000313" key="2">
    <source>
        <dbReference type="EMBL" id="MCI30676.1"/>
    </source>
</evidence>
<feature type="compositionally biased region" description="Polar residues" evidence="1">
    <location>
        <begin position="57"/>
        <end position="78"/>
    </location>
</feature>